<dbReference type="GO" id="GO:0016787">
    <property type="term" value="F:hydrolase activity"/>
    <property type="evidence" value="ECO:0007669"/>
    <property type="project" value="UniProtKB-KW"/>
</dbReference>
<dbReference type="InterPro" id="IPR008979">
    <property type="entry name" value="Galactose-bd-like_sf"/>
</dbReference>
<dbReference type="Pfam" id="PF02836">
    <property type="entry name" value="Glyco_hydro_2_C"/>
    <property type="match status" value="1"/>
</dbReference>
<evidence type="ECO:0000313" key="13">
    <source>
        <dbReference type="EMBL" id="WZN48301.1"/>
    </source>
</evidence>
<dbReference type="InterPro" id="IPR023230">
    <property type="entry name" value="Glyco_hydro_2_CS"/>
</dbReference>
<dbReference type="EMBL" id="CP150096">
    <property type="protein sequence ID" value="WZN48301.1"/>
    <property type="molecule type" value="Genomic_DNA"/>
</dbReference>
<organism evidence="13 14">
    <name type="scientific">Chitinophaga caseinilytica</name>
    <dbReference type="NCBI Taxonomy" id="2267521"/>
    <lineage>
        <taxon>Bacteria</taxon>
        <taxon>Pseudomonadati</taxon>
        <taxon>Bacteroidota</taxon>
        <taxon>Chitinophagia</taxon>
        <taxon>Chitinophagales</taxon>
        <taxon>Chitinophagaceae</taxon>
        <taxon>Chitinophaga</taxon>
    </lineage>
</organism>
<evidence type="ECO:0000256" key="4">
    <source>
        <dbReference type="ARBA" id="ARBA00011245"/>
    </source>
</evidence>
<evidence type="ECO:0000256" key="8">
    <source>
        <dbReference type="ARBA" id="ARBA00023295"/>
    </source>
</evidence>
<dbReference type="InterPro" id="IPR036156">
    <property type="entry name" value="Beta-gal/glucu_dom_sf"/>
</dbReference>
<evidence type="ECO:0000256" key="6">
    <source>
        <dbReference type="ARBA" id="ARBA00022801"/>
    </source>
</evidence>
<evidence type="ECO:0000259" key="12">
    <source>
        <dbReference type="SMART" id="SM01038"/>
    </source>
</evidence>
<keyword evidence="6 10" id="KW-0378">Hydrolase</keyword>
<evidence type="ECO:0000256" key="11">
    <source>
        <dbReference type="SAM" id="SignalP"/>
    </source>
</evidence>
<dbReference type="Pfam" id="PF02837">
    <property type="entry name" value="Glyco_hydro_2_N"/>
    <property type="match status" value="1"/>
</dbReference>
<evidence type="ECO:0000256" key="1">
    <source>
        <dbReference type="ARBA" id="ARBA00001412"/>
    </source>
</evidence>
<dbReference type="PROSITE" id="PS00719">
    <property type="entry name" value="GLYCOSYL_HYDROL_F2_1"/>
    <property type="match status" value="1"/>
</dbReference>
<dbReference type="InterPro" id="IPR004199">
    <property type="entry name" value="B-gal_small/dom_5"/>
</dbReference>
<dbReference type="SMART" id="SM01038">
    <property type="entry name" value="Bgal_small_N"/>
    <property type="match status" value="1"/>
</dbReference>
<keyword evidence="14" id="KW-1185">Reference proteome</keyword>
<comment type="subunit">
    <text evidence="4">Monomer.</text>
</comment>
<dbReference type="Proteomes" id="UP001449657">
    <property type="component" value="Chromosome"/>
</dbReference>
<dbReference type="Pfam" id="PF16353">
    <property type="entry name" value="LacZ_4"/>
    <property type="match status" value="1"/>
</dbReference>
<dbReference type="PANTHER" id="PTHR46323:SF2">
    <property type="entry name" value="BETA-GALACTOSIDASE"/>
    <property type="match status" value="1"/>
</dbReference>
<evidence type="ECO:0000256" key="9">
    <source>
        <dbReference type="ARBA" id="ARBA00032230"/>
    </source>
</evidence>
<evidence type="ECO:0000256" key="2">
    <source>
        <dbReference type="ARBA" id="ARBA00001913"/>
    </source>
</evidence>
<accession>A0ABZ2Z7T0</accession>
<gene>
    <name evidence="13" type="ORF">WJU22_08945</name>
</gene>
<sequence>MKYRIGWSIGMICFLLSAARAQQPWQNPAVQTENTLAPHASFIPAASEADAISRKASPNVLSLDGMWRFHLSPNPAQRPDNFFSDAFDVKNWKEIKVPAHWQTEGFDRFIFTDVEYPIPVNPPFPPENDNPVGSYRRSFQVPDNWNGKRIVLRLGAVNSFFYCWINGKYVGLSKDSKTAAEFDVTKFLRKGENTIAVQVFRFSDATYLEGQDMWKLSGIERSVELIARPQAGVQDFFVKSLLDSTYQNGIFQLDVTMNAPAPGGRLEVKLLDADGKPVFRQQQPLQQQTRYHFETGLRHVKSWNAEHPHLYTLLITQFDKNGRTVESIAQKTGFRTVEIRGGLLLVNGVAVKIKGVNRHEHDMHTGKVITVQSMVNDIRLMKQYNVNAVRSSHYPNSPDWYRLCDEYGLYVVDEANIECDGMYFHPSKTLSDKPEWKEAYLHRTRRMFEANKNHASIITWSLGNESGFGENFIATYQYLKSKDDTRPVQYESAERNAYTDIICPMYKSTATMLEYVRRWRDRPYIQCEYAHMMGNGGGNLQDYWDLIYKHAQLQGGFIWDFSDQTFKTKDKQGRDIWAYGRDMGNVGATSDTSFCADGLFAADRTPHPQAFEFKKVIQPVTFAPVPMSANSIQLTNRLDFTDLGAFDFSWSVSRNGEKIAEGKWGPVDVAPRSTKTLSFPLPPMDGTSEYFLTVEARTREASPLVPAGHLAAWEQLPLAPKDFQAPKWNGRSATYTENEQTIRFSGKDFEIAFDKKSGWLNQYVLRGEEMLLSPLEPHFWRAATDNDIGNSQQMRCAVWKDVLQSAQLTFIRVDKNAAGETIVSAEHRLPAVDAVYQSQYRVMDDGAVQVNVEMKAGKSFQPELPRFGMRVLLKGKFDNVSWFGRGPFDNYEDRKTAAAVGLYRMKADSLFHPYARAQESGYRTDVRKISLTDAQGHGLAAYGLPLICTGVLHFDMNRLEFDRHAPENVHGGSMTNDDMVWWNIDYKQSGVGGDNSWGATPHAEYMLPYRDYQYSFILRPAAP</sequence>
<dbReference type="SUPFAM" id="SSF49303">
    <property type="entry name" value="beta-Galactosidase/glucuronidase domain"/>
    <property type="match status" value="2"/>
</dbReference>
<keyword evidence="8 10" id="KW-0326">Glycosidase</keyword>
<feature type="signal peptide" evidence="11">
    <location>
        <begin position="1"/>
        <end position="21"/>
    </location>
</feature>
<dbReference type="Gene3D" id="2.70.98.10">
    <property type="match status" value="1"/>
</dbReference>
<evidence type="ECO:0000256" key="10">
    <source>
        <dbReference type="RuleBase" id="RU361154"/>
    </source>
</evidence>
<evidence type="ECO:0000256" key="5">
    <source>
        <dbReference type="ARBA" id="ARBA00012756"/>
    </source>
</evidence>
<reference evidence="13 14" key="1">
    <citation type="submission" date="2024-03" db="EMBL/GenBank/DDBJ databases">
        <title>Chitinophaga caseinilytica sp. nov., a casein hydrolysing bacterium isolated from forest soil.</title>
        <authorList>
            <person name="Lee D.S."/>
            <person name="Han D.M."/>
            <person name="Baek J.H."/>
            <person name="Choi D.G."/>
            <person name="Jeon J.H."/>
            <person name="Jeon C.O."/>
        </authorList>
    </citation>
    <scope>NUCLEOTIDE SEQUENCE [LARGE SCALE GENOMIC DNA]</scope>
    <source>
        <strain evidence="13 14">KACC 19118</strain>
    </source>
</reference>
<dbReference type="InterPro" id="IPR006101">
    <property type="entry name" value="Glyco_hydro_2"/>
</dbReference>
<comment type="cofactor">
    <cofactor evidence="2">
        <name>Ca(2+)</name>
        <dbReference type="ChEBI" id="CHEBI:29108"/>
    </cofactor>
</comment>
<dbReference type="Pfam" id="PF02929">
    <property type="entry name" value="Bgal_small_N"/>
    <property type="match status" value="1"/>
</dbReference>
<dbReference type="InterPro" id="IPR006103">
    <property type="entry name" value="Glyco_hydro_2_cat"/>
</dbReference>
<dbReference type="PANTHER" id="PTHR46323">
    <property type="entry name" value="BETA-GALACTOSIDASE"/>
    <property type="match status" value="1"/>
</dbReference>
<comment type="catalytic activity">
    <reaction evidence="1 10">
        <text>Hydrolysis of terminal non-reducing beta-D-galactose residues in beta-D-galactosides.</text>
        <dbReference type="EC" id="3.2.1.23"/>
    </reaction>
</comment>
<evidence type="ECO:0000256" key="7">
    <source>
        <dbReference type="ARBA" id="ARBA00022837"/>
    </source>
</evidence>
<dbReference type="InterPro" id="IPR017853">
    <property type="entry name" value="GH"/>
</dbReference>
<protein>
    <recommendedName>
        <fullName evidence="5 10">Beta-galactosidase</fullName>
        <ecNumber evidence="5 10">3.2.1.23</ecNumber>
    </recommendedName>
    <alternativeName>
        <fullName evidence="9 10">Lactase</fullName>
    </alternativeName>
</protein>
<dbReference type="SUPFAM" id="SSF51445">
    <property type="entry name" value="(Trans)glycosidases"/>
    <property type="match status" value="1"/>
</dbReference>
<dbReference type="InterPro" id="IPR011013">
    <property type="entry name" value="Gal_mutarotase_sf_dom"/>
</dbReference>
<dbReference type="Gene3D" id="2.60.40.10">
    <property type="entry name" value="Immunoglobulins"/>
    <property type="match status" value="2"/>
</dbReference>
<comment type="similarity">
    <text evidence="3 10">Belongs to the glycosyl hydrolase 2 family.</text>
</comment>
<keyword evidence="7" id="KW-0106">Calcium</keyword>
<dbReference type="InterPro" id="IPR014718">
    <property type="entry name" value="GH-type_carb-bd"/>
</dbReference>
<dbReference type="InterPro" id="IPR006102">
    <property type="entry name" value="Ig-like_GH2"/>
</dbReference>
<dbReference type="SUPFAM" id="SSF74650">
    <property type="entry name" value="Galactose mutarotase-like"/>
    <property type="match status" value="1"/>
</dbReference>
<dbReference type="InterPro" id="IPR032312">
    <property type="entry name" value="LacZ_4"/>
</dbReference>
<dbReference type="Pfam" id="PF00703">
    <property type="entry name" value="Glyco_hydro_2"/>
    <property type="match status" value="1"/>
</dbReference>
<dbReference type="InterPro" id="IPR050347">
    <property type="entry name" value="Bact_Beta-galactosidase"/>
</dbReference>
<dbReference type="Gene3D" id="3.20.20.80">
    <property type="entry name" value="Glycosidases"/>
    <property type="match status" value="1"/>
</dbReference>
<name>A0ABZ2Z7T0_9BACT</name>
<feature type="chain" id="PRO_5045860577" description="Beta-galactosidase" evidence="11">
    <location>
        <begin position="22"/>
        <end position="1023"/>
    </location>
</feature>
<dbReference type="PRINTS" id="PR00132">
    <property type="entry name" value="GLHYDRLASE2"/>
</dbReference>
<feature type="domain" description="Beta galactosidase small chain/" evidence="12">
    <location>
        <begin position="743"/>
        <end position="1019"/>
    </location>
</feature>
<dbReference type="EC" id="3.2.1.23" evidence="5 10"/>
<evidence type="ECO:0000313" key="14">
    <source>
        <dbReference type="Proteomes" id="UP001449657"/>
    </source>
</evidence>
<proteinExistence type="inferred from homology"/>
<dbReference type="InterPro" id="IPR006104">
    <property type="entry name" value="Glyco_hydro_2_N"/>
</dbReference>
<evidence type="ECO:0000256" key="3">
    <source>
        <dbReference type="ARBA" id="ARBA00007401"/>
    </source>
</evidence>
<keyword evidence="11" id="KW-0732">Signal</keyword>
<dbReference type="InterPro" id="IPR013783">
    <property type="entry name" value="Ig-like_fold"/>
</dbReference>
<dbReference type="SUPFAM" id="SSF49785">
    <property type="entry name" value="Galactose-binding domain-like"/>
    <property type="match status" value="1"/>
</dbReference>
<dbReference type="RefSeq" id="WP_341842896.1">
    <property type="nucleotide sequence ID" value="NZ_CP149792.1"/>
</dbReference>
<dbReference type="Gene3D" id="2.60.120.260">
    <property type="entry name" value="Galactose-binding domain-like"/>
    <property type="match status" value="1"/>
</dbReference>